<organism evidence="2 3">
    <name type="scientific">Pseudoalteromonas rubra</name>
    <dbReference type="NCBI Taxonomy" id="43658"/>
    <lineage>
        <taxon>Bacteria</taxon>
        <taxon>Pseudomonadati</taxon>
        <taxon>Pseudomonadota</taxon>
        <taxon>Gammaproteobacteria</taxon>
        <taxon>Alteromonadales</taxon>
        <taxon>Pseudoalteromonadaceae</taxon>
        <taxon>Pseudoalteromonas</taxon>
    </lineage>
</organism>
<protein>
    <recommendedName>
        <fullName evidence="4">Polyketide cyclase</fullName>
    </recommendedName>
</protein>
<dbReference type="EMBL" id="LFZX01000238">
    <property type="protein sequence ID" value="KNC65720.1"/>
    <property type="molecule type" value="Genomic_DNA"/>
</dbReference>
<dbReference type="Proteomes" id="UP000036850">
    <property type="component" value="Unassembled WGS sequence"/>
</dbReference>
<accession>A0A0L0EMX5</accession>
<evidence type="ECO:0000313" key="3">
    <source>
        <dbReference type="Proteomes" id="UP000036850"/>
    </source>
</evidence>
<comment type="caution">
    <text evidence="2">The sequence shown here is derived from an EMBL/GenBank/DDBJ whole genome shotgun (WGS) entry which is preliminary data.</text>
</comment>
<dbReference type="PATRIC" id="fig|43658.6.peg.2007"/>
<keyword evidence="1" id="KW-0812">Transmembrane</keyword>
<keyword evidence="1" id="KW-0472">Membrane</keyword>
<proteinExistence type="predicted"/>
<reference evidence="3" key="1">
    <citation type="submission" date="2015-07" db="EMBL/GenBank/DDBJ databases">
        <title>Draft genome sequence of a Pseudoalteromonas rubra strain, OCN096, isolated from Kaneohe Bay, Oahu, Hawaii.</title>
        <authorList>
            <person name="Beurmann S."/>
            <person name="Ushijima B."/>
            <person name="Belcaid M."/>
            <person name="Callahan S.M."/>
            <person name="Aeby G.S."/>
        </authorList>
    </citation>
    <scope>NUCLEOTIDE SEQUENCE [LARGE SCALE GENOMIC DNA]</scope>
    <source>
        <strain evidence="3">OCN096</strain>
    </source>
</reference>
<name>A0A0L0EMX5_9GAMM</name>
<gene>
    <name evidence="2" type="ORF">AC626_21405</name>
</gene>
<sequence length="179" mass="20032">MQVMTATIFRTFTFSIVLIFGLVVVTALLPSDYRAQTTQRITTDDLQTVKTYLDARHWQGLLAPQADLQLTFLTNASQVGGYGELQHPWGLAEVTVLSLSQQHVTVQLRFNAEHVAHIELLLKPQDDVLALQLSARGENHTPLVGGLYARFAAYYTEQQLKLMMNQLISQLKLHTQGAV</sequence>
<feature type="transmembrane region" description="Helical" evidence="1">
    <location>
        <begin position="12"/>
        <end position="30"/>
    </location>
</feature>
<evidence type="ECO:0000313" key="2">
    <source>
        <dbReference type="EMBL" id="KNC65720.1"/>
    </source>
</evidence>
<dbReference type="AlphaFoldDB" id="A0A0L0EMX5"/>
<evidence type="ECO:0008006" key="4">
    <source>
        <dbReference type="Google" id="ProtNLM"/>
    </source>
</evidence>
<evidence type="ECO:0000256" key="1">
    <source>
        <dbReference type="SAM" id="Phobius"/>
    </source>
</evidence>
<keyword evidence="1" id="KW-1133">Transmembrane helix</keyword>